<name>A0A8S5R764_9VIRU</name>
<organism evidence="1">
    <name type="scientific">virus sp. ctVE78</name>
    <dbReference type="NCBI Taxonomy" id="2826804"/>
    <lineage>
        <taxon>Viruses</taxon>
    </lineage>
</organism>
<dbReference type="EMBL" id="BK015825">
    <property type="protein sequence ID" value="DAE26987.1"/>
    <property type="molecule type" value="Genomic_DNA"/>
</dbReference>
<accession>A0A8S5R764</accession>
<protein>
    <submittedName>
        <fullName evidence="1">Uncharacterized protein</fullName>
    </submittedName>
</protein>
<sequence>MRNTNYPYCINGLYSCILIASKVFTQKFGGVKTLPYLCSVKGDEPRRH</sequence>
<dbReference type="PROSITE" id="PS51257">
    <property type="entry name" value="PROKAR_LIPOPROTEIN"/>
    <property type="match status" value="1"/>
</dbReference>
<reference evidence="1" key="1">
    <citation type="journal article" date="2021" name="Proc. Natl. Acad. Sci. U.S.A.">
        <title>A Catalog of Tens of Thousands of Viruses from Human Metagenomes Reveals Hidden Associations with Chronic Diseases.</title>
        <authorList>
            <person name="Tisza M.J."/>
            <person name="Buck C.B."/>
        </authorList>
    </citation>
    <scope>NUCLEOTIDE SEQUENCE</scope>
    <source>
        <strain evidence="1">CtVE78</strain>
    </source>
</reference>
<proteinExistence type="predicted"/>
<evidence type="ECO:0000313" key="1">
    <source>
        <dbReference type="EMBL" id="DAE26987.1"/>
    </source>
</evidence>